<evidence type="ECO:0000313" key="2">
    <source>
        <dbReference type="Proteomes" id="UP000293045"/>
    </source>
</evidence>
<comment type="caution">
    <text evidence="1">The sequence shown here is derived from an EMBL/GenBank/DDBJ whole genome shotgun (WGS) entry which is preliminary data.</text>
</comment>
<sequence>MCSSSGLISYINNIYSVIDKGSYKDGNFKGVIDEGSNYKGVIDKECDNTPLTTDITDITSLNNIPSNNTPLPRHSNNNTPLNNISINNTPLPTPITNNTPTTYPFITSVILNRYYYKNYTYIITPFTLYIVYKGYLLYKINKKITSFNKGILGTRDGYIITPLHITGCDSMLDNIYDSILNTNNSMLDNTYNPLLNTSTNNPLLNTSTNIHDNNPINYLTFKVCKDALTGILLYNKGIYITSRDGYLYYINNKEIYEYSNIGSIEGVSNSRDILEGINKIDSIEGVN</sequence>
<proteinExistence type="predicted"/>
<feature type="non-terminal residue" evidence="1">
    <location>
        <position position="287"/>
    </location>
</feature>
<dbReference type="AlphaFoldDB" id="A0A4Q9KPL6"/>
<dbReference type="Proteomes" id="UP000293045">
    <property type="component" value="Unassembled WGS sequence"/>
</dbReference>
<organism evidence="1 2">
    <name type="scientific">Hamiltosporidium magnivora</name>
    <dbReference type="NCBI Taxonomy" id="148818"/>
    <lineage>
        <taxon>Eukaryota</taxon>
        <taxon>Fungi</taxon>
        <taxon>Fungi incertae sedis</taxon>
        <taxon>Microsporidia</taxon>
        <taxon>Dubosqiidae</taxon>
        <taxon>Hamiltosporidium</taxon>
    </lineage>
</organism>
<dbReference type="EMBL" id="PIXR01003655">
    <property type="protein sequence ID" value="TBT96548.1"/>
    <property type="molecule type" value="Genomic_DNA"/>
</dbReference>
<accession>A0A4Q9KPL6</accession>
<name>A0A4Q9KPL6_9MICR</name>
<dbReference type="VEuPathDB" id="MicrosporidiaDB:CWI36_2847p0010"/>
<gene>
    <name evidence="1" type="ORF">CWI39_3655p0010</name>
</gene>
<dbReference type="VEuPathDB" id="MicrosporidiaDB:CWI39_3655p0010"/>
<evidence type="ECO:0000313" key="1">
    <source>
        <dbReference type="EMBL" id="TBT96548.1"/>
    </source>
</evidence>
<reference evidence="1 2" key="1">
    <citation type="submission" date="2017-12" db="EMBL/GenBank/DDBJ databases">
        <authorList>
            <person name="Pombert J.-F."/>
            <person name="Haag K.L."/>
            <person name="Ebert D."/>
        </authorList>
    </citation>
    <scope>NUCLEOTIDE SEQUENCE [LARGE SCALE GENOMIC DNA]</scope>
    <source>
        <strain evidence="1">IL-BN-2</strain>
    </source>
</reference>
<protein>
    <submittedName>
        <fullName evidence="1">Uncharacterized protein</fullName>
    </submittedName>
</protein>